<keyword evidence="1" id="KW-0560">Oxidoreductase</keyword>
<evidence type="ECO:0000256" key="2">
    <source>
        <dbReference type="ARBA" id="ARBA00023004"/>
    </source>
</evidence>
<proteinExistence type="predicted"/>
<dbReference type="NCBIfam" id="TIGR03440">
    <property type="entry name" value="egtB_TIGR03440"/>
    <property type="match status" value="1"/>
</dbReference>
<comment type="pathway">
    <text evidence="3">Amino-acid biosynthesis; ergothioneine biosynthesis.</text>
</comment>
<dbReference type="InterPro" id="IPR017806">
    <property type="entry name" value="EgtB"/>
</dbReference>
<dbReference type="Gene3D" id="3.90.1580.10">
    <property type="entry name" value="paralog of FGE (formylglycine-generating enzyme)"/>
    <property type="match status" value="1"/>
</dbReference>
<evidence type="ECO:0000259" key="4">
    <source>
        <dbReference type="Pfam" id="PF03781"/>
    </source>
</evidence>
<dbReference type="InterPro" id="IPR034660">
    <property type="entry name" value="DinB/YfiT-like"/>
</dbReference>
<sequence length="437" mass="49333">MSHPALAYRPIFDDRETCLDRFRNVRAGTMRLIDGLAAEDMQIQTMPDVSPTKWHLAHVTWFFETFLAKPRLTGYQAFDPGFGYLFNSYYEQVGDKWHRPDRGLLSRPLLNRILDYRSHVEAAIEHLINSASDEEWLQIAPLLELGRQHEQQHQELLLTDIKHVLSLAPEPYAPFKGPLGEAPGAGESGYIAMSGGLVEIGASQADFVFDNELPRHKRWQEDFEIAARPVSNAEFLTFIEDGGYRDSRLWLSDGWAWVRENKISHPLYWRKTDAGWQEYTLHGLAPLQPGLPVCHVSAYEAAAFAEWQNARLPTETELELLARRHPAEGVLLGCGDRYHPGALTPGDGAQSVFGDVWEWSSSGYEPYPGYHPPDGAVGEYNGKFMSGQQVLRGGSCATGRNHIRATYRNFFPAHSRWQFSGIRLARRTRPASTLASA</sequence>
<keyword evidence="7" id="KW-1185">Reference proteome</keyword>
<name>A0ABU7LRM8_9PROT</name>
<dbReference type="Pfam" id="PF12867">
    <property type="entry name" value="DinB_2"/>
    <property type="match status" value="1"/>
</dbReference>
<dbReference type="EMBL" id="JAZDRP010000005">
    <property type="protein sequence ID" value="MEE2526565.1"/>
    <property type="molecule type" value="Genomic_DNA"/>
</dbReference>
<gene>
    <name evidence="6" type="primary">egtB</name>
    <name evidence="6" type="ORF">V0U79_09315</name>
</gene>
<keyword evidence="2" id="KW-0408">Iron</keyword>
<dbReference type="InterPro" id="IPR005532">
    <property type="entry name" value="SUMF_dom"/>
</dbReference>
<evidence type="ECO:0000256" key="1">
    <source>
        <dbReference type="ARBA" id="ARBA00023002"/>
    </source>
</evidence>
<protein>
    <submittedName>
        <fullName evidence="6">Ergothioneine biosynthesis protein EgtB</fullName>
    </submittedName>
</protein>
<evidence type="ECO:0000256" key="3">
    <source>
        <dbReference type="ARBA" id="ARBA00037882"/>
    </source>
</evidence>
<feature type="domain" description="Sulfatase-modifying factor enzyme-like" evidence="4">
    <location>
        <begin position="351"/>
        <end position="426"/>
    </location>
</feature>
<dbReference type="InterPro" id="IPR024775">
    <property type="entry name" value="DinB-like"/>
</dbReference>
<dbReference type="InterPro" id="IPR051043">
    <property type="entry name" value="Sulfatase_Mod_Factor_Kinase"/>
</dbReference>
<evidence type="ECO:0000313" key="7">
    <source>
        <dbReference type="Proteomes" id="UP001354971"/>
    </source>
</evidence>
<dbReference type="RefSeq" id="WP_330199228.1">
    <property type="nucleotide sequence ID" value="NZ_JAZDRP010000005.1"/>
</dbReference>
<evidence type="ECO:0000259" key="5">
    <source>
        <dbReference type="Pfam" id="PF12867"/>
    </source>
</evidence>
<feature type="domain" description="Sulfatase-modifying factor enzyme-like" evidence="4">
    <location>
        <begin position="190"/>
        <end position="326"/>
    </location>
</feature>
<reference evidence="6 7" key="1">
    <citation type="submission" date="2024-01" db="EMBL/GenBank/DDBJ databases">
        <title>Hyphobacterium bacterium isolated from marine sediment.</title>
        <authorList>
            <person name="Zhao S."/>
        </authorList>
    </citation>
    <scope>NUCLEOTIDE SEQUENCE [LARGE SCALE GENOMIC DNA]</scope>
    <source>
        <strain evidence="7">HN65</strain>
    </source>
</reference>
<dbReference type="SUPFAM" id="SSF109854">
    <property type="entry name" value="DinB/YfiT-like putative metalloenzymes"/>
    <property type="match status" value="1"/>
</dbReference>
<feature type="domain" description="DinB-like" evidence="5">
    <location>
        <begin position="22"/>
        <end position="153"/>
    </location>
</feature>
<evidence type="ECO:0000313" key="6">
    <source>
        <dbReference type="EMBL" id="MEE2526565.1"/>
    </source>
</evidence>
<dbReference type="SUPFAM" id="SSF56436">
    <property type="entry name" value="C-type lectin-like"/>
    <property type="match status" value="1"/>
</dbReference>
<dbReference type="PANTHER" id="PTHR23150:SF36">
    <property type="entry name" value="HERCYNINE OXYGENASE"/>
    <property type="match status" value="1"/>
</dbReference>
<dbReference type="InterPro" id="IPR016187">
    <property type="entry name" value="CTDL_fold"/>
</dbReference>
<dbReference type="InterPro" id="IPR042095">
    <property type="entry name" value="SUMF_sf"/>
</dbReference>
<dbReference type="Pfam" id="PF03781">
    <property type="entry name" value="FGE-sulfatase"/>
    <property type="match status" value="2"/>
</dbReference>
<organism evidence="6 7">
    <name type="scientific">Hyphobacterium lacteum</name>
    <dbReference type="NCBI Taxonomy" id="3116575"/>
    <lineage>
        <taxon>Bacteria</taxon>
        <taxon>Pseudomonadati</taxon>
        <taxon>Pseudomonadota</taxon>
        <taxon>Alphaproteobacteria</taxon>
        <taxon>Maricaulales</taxon>
        <taxon>Maricaulaceae</taxon>
        <taxon>Hyphobacterium</taxon>
    </lineage>
</organism>
<dbReference type="Gene3D" id="1.20.120.450">
    <property type="entry name" value="dinb family like domain"/>
    <property type="match status" value="1"/>
</dbReference>
<dbReference type="Proteomes" id="UP001354971">
    <property type="component" value="Unassembled WGS sequence"/>
</dbReference>
<accession>A0ABU7LRM8</accession>
<comment type="caution">
    <text evidence="6">The sequence shown here is derived from an EMBL/GenBank/DDBJ whole genome shotgun (WGS) entry which is preliminary data.</text>
</comment>
<dbReference type="PANTHER" id="PTHR23150">
    <property type="entry name" value="SULFATASE MODIFYING FACTOR 1, 2"/>
    <property type="match status" value="1"/>
</dbReference>